<evidence type="ECO:0000313" key="1">
    <source>
        <dbReference type="EMBL" id="KAI3908870.1"/>
    </source>
</evidence>
<dbReference type="Proteomes" id="UP001202328">
    <property type="component" value="Unassembled WGS sequence"/>
</dbReference>
<evidence type="ECO:0000313" key="2">
    <source>
        <dbReference type="Proteomes" id="UP001202328"/>
    </source>
</evidence>
<feature type="non-terminal residue" evidence="1">
    <location>
        <position position="1"/>
    </location>
</feature>
<keyword evidence="2" id="KW-1185">Reference proteome</keyword>
<reference evidence="1" key="1">
    <citation type="submission" date="2022-04" db="EMBL/GenBank/DDBJ databases">
        <title>A functionally conserved STORR gene fusion in Papaver species that diverged 16.8 million years ago.</title>
        <authorList>
            <person name="Catania T."/>
        </authorList>
    </citation>
    <scope>NUCLEOTIDE SEQUENCE</scope>
    <source>
        <strain evidence="1">S-188037</strain>
    </source>
</reference>
<sequence length="68" mass="7718">AATKEFLSQLEWKDGQPREGIARCIFDRKILLSDTVYMETLYDVRSIFNHDSPGTPKEESEKSGALVV</sequence>
<dbReference type="AlphaFoldDB" id="A0AAD4SJE5"/>
<accession>A0AAD4SJE5</accession>
<comment type="caution">
    <text evidence="1">The sequence shown here is derived from an EMBL/GenBank/DDBJ whole genome shotgun (WGS) entry which is preliminary data.</text>
</comment>
<proteinExistence type="predicted"/>
<organism evidence="1 2">
    <name type="scientific">Papaver atlanticum</name>
    <dbReference type="NCBI Taxonomy" id="357466"/>
    <lineage>
        <taxon>Eukaryota</taxon>
        <taxon>Viridiplantae</taxon>
        <taxon>Streptophyta</taxon>
        <taxon>Embryophyta</taxon>
        <taxon>Tracheophyta</taxon>
        <taxon>Spermatophyta</taxon>
        <taxon>Magnoliopsida</taxon>
        <taxon>Ranunculales</taxon>
        <taxon>Papaveraceae</taxon>
        <taxon>Papaveroideae</taxon>
        <taxon>Papaver</taxon>
    </lineage>
</organism>
<dbReference type="EMBL" id="JAJJMB010010439">
    <property type="protein sequence ID" value="KAI3908870.1"/>
    <property type="molecule type" value="Genomic_DNA"/>
</dbReference>
<gene>
    <name evidence="1" type="ORF">MKW98_029420</name>
</gene>
<name>A0AAD4SJE5_9MAGN</name>
<protein>
    <submittedName>
        <fullName evidence="1">Uncharacterized protein</fullName>
    </submittedName>
</protein>